<accession>A0ABT4VQ04</accession>
<sequence>MTAMTRRALLTGATAMGVAAVANVNPALAKSPITALKPRGSGAVDHSAFDALLKTHVVADAQAYNRIDYRRLKSGGHRALKSYIVTLQQVRPTTLSVAEAHAYWINLYNAATLDVVTDYYPVNSIKKINLGGGGLFGSGPWSKKVLTVEGTQLSLDDIEHRIVRPIFADPMSHYGLNCASYSCPNLVVEAYTGRNVDSLLVRNARDYVNHDRGVSVKSGRITASKIYSWYAGDFGGKSRLKQHWSAFAEPQHKAAIGAASLGRFVYDWSLNDVNAGS</sequence>
<protein>
    <submittedName>
        <fullName evidence="3">DUF547 domain-containing protein</fullName>
    </submittedName>
</protein>
<keyword evidence="4" id="KW-1185">Reference proteome</keyword>
<dbReference type="PANTHER" id="PTHR46361">
    <property type="entry name" value="ELECTRON CARRIER/ PROTEIN DISULFIDE OXIDOREDUCTASE"/>
    <property type="match status" value="1"/>
</dbReference>
<dbReference type="InterPro" id="IPR006311">
    <property type="entry name" value="TAT_signal"/>
</dbReference>
<dbReference type="Pfam" id="PF04784">
    <property type="entry name" value="DUF547"/>
    <property type="match status" value="1"/>
</dbReference>
<feature type="chain" id="PRO_5045447423" evidence="1">
    <location>
        <begin position="30"/>
        <end position="277"/>
    </location>
</feature>
<dbReference type="InterPro" id="IPR006869">
    <property type="entry name" value="DUF547"/>
</dbReference>
<proteinExistence type="predicted"/>
<evidence type="ECO:0000259" key="2">
    <source>
        <dbReference type="Pfam" id="PF04784"/>
    </source>
</evidence>
<feature type="signal peptide" evidence="1">
    <location>
        <begin position="1"/>
        <end position="29"/>
    </location>
</feature>
<gene>
    <name evidence="3" type="ORF">OOZ53_12895</name>
</gene>
<evidence type="ECO:0000313" key="4">
    <source>
        <dbReference type="Proteomes" id="UP001148313"/>
    </source>
</evidence>
<comment type="caution">
    <text evidence="3">The sequence shown here is derived from an EMBL/GenBank/DDBJ whole genome shotgun (WGS) entry which is preliminary data.</text>
</comment>
<feature type="domain" description="DUF547" evidence="2">
    <location>
        <begin position="94"/>
        <end position="208"/>
    </location>
</feature>
<dbReference type="PANTHER" id="PTHR46361:SF3">
    <property type="entry name" value="ELECTRON CARRIER_ PROTEIN DISULFIDE OXIDOREDUCTASE"/>
    <property type="match status" value="1"/>
</dbReference>
<keyword evidence="1" id="KW-0732">Signal</keyword>
<dbReference type="EMBL" id="JAPJZH010000007">
    <property type="protein sequence ID" value="MDA4846255.1"/>
    <property type="molecule type" value="Genomic_DNA"/>
</dbReference>
<name>A0ABT4VQ04_9HYPH</name>
<dbReference type="RefSeq" id="WP_271089990.1">
    <property type="nucleotide sequence ID" value="NZ_JAPJZH010000007.1"/>
</dbReference>
<evidence type="ECO:0000256" key="1">
    <source>
        <dbReference type="SAM" id="SignalP"/>
    </source>
</evidence>
<organism evidence="3 4">
    <name type="scientific">Hoeflea poritis</name>
    <dbReference type="NCBI Taxonomy" id="2993659"/>
    <lineage>
        <taxon>Bacteria</taxon>
        <taxon>Pseudomonadati</taxon>
        <taxon>Pseudomonadota</taxon>
        <taxon>Alphaproteobacteria</taxon>
        <taxon>Hyphomicrobiales</taxon>
        <taxon>Rhizobiaceae</taxon>
        <taxon>Hoeflea</taxon>
    </lineage>
</organism>
<evidence type="ECO:0000313" key="3">
    <source>
        <dbReference type="EMBL" id="MDA4846255.1"/>
    </source>
</evidence>
<dbReference type="Proteomes" id="UP001148313">
    <property type="component" value="Unassembled WGS sequence"/>
</dbReference>
<reference evidence="3" key="1">
    <citation type="submission" date="2022-11" db="EMBL/GenBank/DDBJ databases">
        <title>Hoeflea poritis sp. nov., isolated from scleractinian coral Porites lutea.</title>
        <authorList>
            <person name="Zhang G."/>
            <person name="Wei Q."/>
            <person name="Cai L."/>
        </authorList>
    </citation>
    <scope>NUCLEOTIDE SEQUENCE</scope>
    <source>
        <strain evidence="3">E7-10</strain>
    </source>
</reference>
<dbReference type="PROSITE" id="PS51318">
    <property type="entry name" value="TAT"/>
    <property type="match status" value="1"/>
</dbReference>